<evidence type="ECO:0000256" key="4">
    <source>
        <dbReference type="ARBA" id="ARBA00022614"/>
    </source>
</evidence>
<keyword evidence="7" id="KW-0677">Repeat</keyword>
<dbReference type="SMART" id="SM00369">
    <property type="entry name" value="LRR_TYP"/>
    <property type="match status" value="5"/>
</dbReference>
<keyword evidence="4" id="KW-0433">Leucine-rich repeat</keyword>
<evidence type="ECO:0000256" key="1">
    <source>
        <dbReference type="ARBA" id="ARBA00004170"/>
    </source>
</evidence>
<evidence type="ECO:0000313" key="14">
    <source>
        <dbReference type="EMBL" id="KAK4258788.1"/>
    </source>
</evidence>
<evidence type="ECO:0000256" key="10">
    <source>
        <dbReference type="ARBA" id="ARBA00023136"/>
    </source>
</evidence>
<evidence type="ECO:0000256" key="3">
    <source>
        <dbReference type="ARBA" id="ARBA00022512"/>
    </source>
</evidence>
<evidence type="ECO:0000256" key="9">
    <source>
        <dbReference type="ARBA" id="ARBA00022989"/>
    </source>
</evidence>
<dbReference type="InterPro" id="IPR053213">
    <property type="entry name" value="RLP29"/>
</dbReference>
<protein>
    <recommendedName>
        <fullName evidence="13">Leucine-rich repeat-containing N-terminal plant-type domain-containing protein</fullName>
    </recommendedName>
</protein>
<dbReference type="PANTHER" id="PTHR48009">
    <property type="entry name" value="LEUCINE-RICH REPEAT (LRR) FAMILY PROTEIN"/>
    <property type="match status" value="1"/>
</dbReference>
<evidence type="ECO:0000259" key="13">
    <source>
        <dbReference type="Pfam" id="PF08263"/>
    </source>
</evidence>
<comment type="caution">
    <text evidence="14">The sequence shown here is derived from an EMBL/GenBank/DDBJ whole genome shotgun (WGS) entry which is preliminary data.</text>
</comment>
<keyword evidence="9" id="KW-1133">Transmembrane helix</keyword>
<keyword evidence="3" id="KW-0134">Cell wall</keyword>
<evidence type="ECO:0000256" key="5">
    <source>
        <dbReference type="ARBA" id="ARBA00022692"/>
    </source>
</evidence>
<comment type="similarity">
    <text evidence="11">Belongs to the polygalacturonase-inhibiting protein family.</text>
</comment>
<dbReference type="SUPFAM" id="SSF52058">
    <property type="entry name" value="L domain-like"/>
    <property type="match status" value="1"/>
</dbReference>
<name>A0AAE1MDX4_9FABA</name>
<dbReference type="PANTHER" id="PTHR48009:SF9">
    <property type="entry name" value="LRR RECEPTOR-LIKE SERINE_THREONINE-PROTEIN KINASE GSO1"/>
    <property type="match status" value="1"/>
</dbReference>
<dbReference type="Proteomes" id="UP001293593">
    <property type="component" value="Unassembled WGS sequence"/>
</dbReference>
<evidence type="ECO:0000256" key="6">
    <source>
        <dbReference type="ARBA" id="ARBA00022729"/>
    </source>
</evidence>
<evidence type="ECO:0000256" key="8">
    <source>
        <dbReference type="ARBA" id="ARBA00022821"/>
    </source>
</evidence>
<dbReference type="InterPro" id="IPR032675">
    <property type="entry name" value="LRR_dom_sf"/>
</dbReference>
<dbReference type="Pfam" id="PF00560">
    <property type="entry name" value="LRR_1"/>
    <property type="match status" value="1"/>
</dbReference>
<dbReference type="InterPro" id="IPR013210">
    <property type="entry name" value="LRR_N_plant-typ"/>
</dbReference>
<dbReference type="EMBL" id="JAWXYG010000011">
    <property type="protein sequence ID" value="KAK4258788.1"/>
    <property type="molecule type" value="Genomic_DNA"/>
</dbReference>
<feature type="domain" description="Leucine-rich repeat-containing N-terminal plant-type" evidence="13">
    <location>
        <begin position="32"/>
        <end position="67"/>
    </location>
</feature>
<dbReference type="AlphaFoldDB" id="A0AAE1MDX4"/>
<evidence type="ECO:0000256" key="7">
    <source>
        <dbReference type="ARBA" id="ARBA00022737"/>
    </source>
</evidence>
<keyword evidence="10" id="KW-0472">Membrane</keyword>
<evidence type="ECO:0000256" key="2">
    <source>
        <dbReference type="ARBA" id="ARBA00004191"/>
    </source>
</evidence>
<gene>
    <name evidence="14" type="ORF">QN277_005198</name>
</gene>
<evidence type="ECO:0000256" key="11">
    <source>
        <dbReference type="ARBA" id="ARBA00038043"/>
    </source>
</evidence>
<keyword evidence="8" id="KW-0611">Plant defense</keyword>
<dbReference type="Gene3D" id="3.80.10.10">
    <property type="entry name" value="Ribonuclease Inhibitor"/>
    <property type="match status" value="2"/>
</dbReference>
<keyword evidence="15" id="KW-1185">Reference proteome</keyword>
<feature type="signal peptide" evidence="12">
    <location>
        <begin position="1"/>
        <end position="28"/>
    </location>
</feature>
<dbReference type="GO" id="GO:0006952">
    <property type="term" value="P:defense response"/>
    <property type="evidence" value="ECO:0007669"/>
    <property type="project" value="UniProtKB-KW"/>
</dbReference>
<proteinExistence type="inferred from homology"/>
<keyword evidence="5" id="KW-0812">Transmembrane</keyword>
<organism evidence="14 15">
    <name type="scientific">Acacia crassicarpa</name>
    <name type="common">northern wattle</name>
    <dbReference type="NCBI Taxonomy" id="499986"/>
    <lineage>
        <taxon>Eukaryota</taxon>
        <taxon>Viridiplantae</taxon>
        <taxon>Streptophyta</taxon>
        <taxon>Embryophyta</taxon>
        <taxon>Tracheophyta</taxon>
        <taxon>Spermatophyta</taxon>
        <taxon>Magnoliopsida</taxon>
        <taxon>eudicotyledons</taxon>
        <taxon>Gunneridae</taxon>
        <taxon>Pentapetalae</taxon>
        <taxon>rosids</taxon>
        <taxon>fabids</taxon>
        <taxon>Fabales</taxon>
        <taxon>Fabaceae</taxon>
        <taxon>Caesalpinioideae</taxon>
        <taxon>mimosoid clade</taxon>
        <taxon>Acacieae</taxon>
        <taxon>Acacia</taxon>
    </lineage>
</organism>
<evidence type="ECO:0000256" key="12">
    <source>
        <dbReference type="SAM" id="SignalP"/>
    </source>
</evidence>
<comment type="subcellular location">
    <subcellularLocation>
        <location evidence="1">Membrane</location>
        <topology evidence="1">Peripheral membrane protein</topology>
    </subcellularLocation>
    <subcellularLocation>
        <location evidence="2">Secreted</location>
        <location evidence="2">Cell wall</location>
    </subcellularLocation>
</comment>
<dbReference type="Pfam" id="PF08263">
    <property type="entry name" value="LRRNT_2"/>
    <property type="match status" value="1"/>
</dbReference>
<keyword evidence="6 12" id="KW-0732">Signal</keyword>
<keyword evidence="3" id="KW-0964">Secreted</keyword>
<dbReference type="GO" id="GO:0016020">
    <property type="term" value="C:membrane"/>
    <property type="evidence" value="ECO:0007669"/>
    <property type="project" value="UniProtKB-SubCell"/>
</dbReference>
<dbReference type="Pfam" id="PF13855">
    <property type="entry name" value="LRR_8"/>
    <property type="match status" value="2"/>
</dbReference>
<dbReference type="PRINTS" id="PR00019">
    <property type="entry name" value="LEURICHRPT"/>
</dbReference>
<evidence type="ECO:0000313" key="15">
    <source>
        <dbReference type="Proteomes" id="UP001293593"/>
    </source>
</evidence>
<reference evidence="14" key="1">
    <citation type="submission" date="2023-10" db="EMBL/GenBank/DDBJ databases">
        <title>Chromosome-level genome of the transformable northern wattle, Acacia crassicarpa.</title>
        <authorList>
            <person name="Massaro I."/>
            <person name="Sinha N.R."/>
            <person name="Poethig S."/>
            <person name="Leichty A.R."/>
        </authorList>
    </citation>
    <scope>NUCLEOTIDE SEQUENCE</scope>
    <source>
        <strain evidence="14">Acra3RX</strain>
        <tissue evidence="14">Leaf</tissue>
    </source>
</reference>
<dbReference type="InterPro" id="IPR001611">
    <property type="entry name" value="Leu-rich_rpt"/>
</dbReference>
<feature type="chain" id="PRO_5041915018" description="Leucine-rich repeat-containing N-terminal plant-type domain-containing protein" evidence="12">
    <location>
        <begin position="29"/>
        <end position="391"/>
    </location>
</feature>
<sequence>MATHSSILLHLFFFLLLILLISLPMFQARTLPSDIEALKAFKSSVIPSSIPPSSCLASWNFAVDPCSLPRRTSFVCGVACSPDSTRVTQITLDPAGYSGSLTPAISQLTQLTNLDLSDNSFSGQIPPSFSSLTNLQSLTLRSNSFSGSIPSSIINLRSLESLDLSHNSLSGSLPSSMASLAGLKRIDLSFNKLTGPLPKLLPANLIELAMKGNSLSGSLNKFTFEKLNQLEVVELSENALAGKIEAWFFQLPSLQQVDLANNSFTSVEISRPVGGNSNLVAVNLGFNKIQGYAPANFGAYPVMSFLSLRYNLLRGRIPLEYTQSKSMSRLFLDGNFLIGKPPAGFFSGNGGASISGSLGDNCLQSCPASSQLCTPAQKPSSVCKKVYRGRP</sequence>
<dbReference type="PROSITE" id="PS51450">
    <property type="entry name" value="LRR"/>
    <property type="match status" value="1"/>
</dbReference>
<dbReference type="FunFam" id="3.80.10.10:FF:000400">
    <property type="entry name" value="Nuclear pore complex protein NUP107"/>
    <property type="match status" value="1"/>
</dbReference>
<accession>A0AAE1MDX4</accession>
<dbReference type="InterPro" id="IPR003591">
    <property type="entry name" value="Leu-rich_rpt_typical-subtyp"/>
</dbReference>